<evidence type="ECO:0000259" key="10">
    <source>
        <dbReference type="PROSITE" id="PS51379"/>
    </source>
</evidence>
<evidence type="ECO:0000313" key="11">
    <source>
        <dbReference type="EMBL" id="SHN64162.1"/>
    </source>
</evidence>
<feature type="binding site" evidence="9">
    <location>
        <position position="174"/>
    </location>
    <ligand>
        <name>cob(II)alamin</name>
        <dbReference type="ChEBI" id="CHEBI:16304"/>
    </ligand>
</feature>
<dbReference type="PROSITE" id="PS51379">
    <property type="entry name" value="4FE4S_FER_2"/>
    <property type="match status" value="1"/>
</dbReference>
<feature type="binding site" evidence="9">
    <location>
        <position position="199"/>
    </location>
    <ligand>
        <name>[4Fe-4S] cluster</name>
        <dbReference type="ChEBI" id="CHEBI:49883"/>
        <label>1</label>
    </ligand>
</feature>
<dbReference type="Pfam" id="PF08331">
    <property type="entry name" value="QueG_DUF1730"/>
    <property type="match status" value="1"/>
</dbReference>
<dbReference type="InterPro" id="IPR004453">
    <property type="entry name" value="QueG"/>
</dbReference>
<dbReference type="Pfam" id="PF13484">
    <property type="entry name" value="Fer4_16"/>
    <property type="match status" value="1"/>
</dbReference>
<evidence type="ECO:0000256" key="1">
    <source>
        <dbReference type="ARBA" id="ARBA00022485"/>
    </source>
</evidence>
<feature type="binding site" evidence="9">
    <location>
        <position position="193"/>
    </location>
    <ligand>
        <name>[4Fe-4S] cluster</name>
        <dbReference type="ChEBI" id="CHEBI:49883"/>
        <label>1</label>
    </ligand>
</feature>
<dbReference type="GO" id="GO:0051539">
    <property type="term" value="F:4 iron, 4 sulfur cluster binding"/>
    <property type="evidence" value="ECO:0007669"/>
    <property type="project" value="UniProtKB-KW"/>
</dbReference>
<feature type="domain" description="4Fe-4S ferredoxin-type" evidence="10">
    <location>
        <begin position="184"/>
        <end position="213"/>
    </location>
</feature>
<dbReference type="SUPFAM" id="SSF46548">
    <property type="entry name" value="alpha-helical ferredoxin"/>
    <property type="match status" value="1"/>
</dbReference>
<comment type="caution">
    <text evidence="9">Lacks conserved residue(s) required for the propagation of feature annotation.</text>
</comment>
<evidence type="ECO:0000256" key="4">
    <source>
        <dbReference type="ARBA" id="ARBA00022723"/>
    </source>
</evidence>
<dbReference type="OrthoDB" id="9784571at2"/>
<name>A0A1M7T0F7_9SPHN</name>
<keyword evidence="5 9" id="KW-0671">Queuosine biosynthesis</keyword>
<evidence type="ECO:0000256" key="3">
    <source>
        <dbReference type="ARBA" id="ARBA00022694"/>
    </source>
</evidence>
<dbReference type="GO" id="GO:0008616">
    <property type="term" value="P:tRNA queuosine(34) biosynthetic process"/>
    <property type="evidence" value="ECO:0007669"/>
    <property type="project" value="UniProtKB-UniRule"/>
</dbReference>
<dbReference type="InterPro" id="IPR017900">
    <property type="entry name" value="4Fe4S_Fe_S_CS"/>
</dbReference>
<dbReference type="FunFam" id="3.30.70.20:FF:000017">
    <property type="entry name" value="Epoxyqueuosine reductase"/>
    <property type="match status" value="1"/>
</dbReference>
<comment type="subcellular location">
    <subcellularLocation>
        <location evidence="9">Cytoplasm</location>
    </subcellularLocation>
</comment>
<feature type="binding site" evidence="9">
    <location>
        <begin position="246"/>
        <end position="247"/>
    </location>
    <ligand>
        <name>cob(II)alamin</name>
        <dbReference type="ChEBI" id="CHEBI:16304"/>
    </ligand>
</feature>
<organism evidence="11 12">
    <name type="scientific">Erythrobacter sanguineus</name>
    <dbReference type="NCBI Taxonomy" id="198312"/>
    <lineage>
        <taxon>Bacteria</taxon>
        <taxon>Pseudomonadati</taxon>
        <taxon>Pseudomonadota</taxon>
        <taxon>Alphaproteobacteria</taxon>
        <taxon>Sphingomonadales</taxon>
        <taxon>Erythrobacteraceae</taxon>
        <taxon>Erythrobacter/Porphyrobacter group</taxon>
        <taxon>Erythrobacter</taxon>
    </lineage>
</organism>
<feature type="binding site" evidence="9">
    <location>
        <position position="203"/>
    </location>
    <ligand>
        <name>[4Fe-4S] cluster</name>
        <dbReference type="ChEBI" id="CHEBI:49883"/>
        <label>2</label>
    </ligand>
</feature>
<comment type="subunit">
    <text evidence="9">Monomer.</text>
</comment>
<sequence>MVNVRERPGFAQRIAAEARTLGFAACGIAGAGEDPLRSARLEEWLGEGRHGSMEWMATRLEHRRSPQGLWPEARSVIALGMSYAPAHDPLALESAPGRGRISVYSQGRDYHDVVKKRLKALARWLVAEAPDAQVKVFVDTAPVMEKPLGEAAGIGWQGKHTNLVSPTHGSWLFLGAIYTTLDLAPAEPHHDQCGSCRACLDACPTDAFPAPYRLDARRCISYLTIEHKGPVPEEFREGLGNRIYGCDDCLAVCPWNKFASEAQAIREFLPRAELAAPRLSELLALDDAGFRALFSGSPIKRIGRDRFVRNCLYAAGNSGDGALVPQVDALTADPDPVVGEAARWALARLRSGL</sequence>
<keyword evidence="2 9" id="KW-0963">Cytoplasm</keyword>
<dbReference type="PROSITE" id="PS00198">
    <property type="entry name" value="4FE4S_FER_1"/>
    <property type="match status" value="1"/>
</dbReference>
<dbReference type="HAMAP" id="MF_00916">
    <property type="entry name" value="QueG"/>
    <property type="match status" value="1"/>
</dbReference>
<feature type="active site" description="Proton donor" evidence="9">
    <location>
        <position position="139"/>
    </location>
</feature>
<dbReference type="NCBIfam" id="TIGR00276">
    <property type="entry name" value="tRNA epoxyqueuosine(34) reductase QueG"/>
    <property type="match status" value="1"/>
</dbReference>
<comment type="cofactor">
    <cofactor evidence="9">
        <name>cob(II)alamin</name>
        <dbReference type="ChEBI" id="CHEBI:16304"/>
    </cofactor>
</comment>
<comment type="function">
    <text evidence="9">Catalyzes the conversion of epoxyqueuosine (oQ) to queuosine (Q), which is a hypermodified base found in the wobble positions of tRNA(Asp), tRNA(Asn), tRNA(His) and tRNA(Tyr).</text>
</comment>
<evidence type="ECO:0000256" key="5">
    <source>
        <dbReference type="ARBA" id="ARBA00022785"/>
    </source>
</evidence>
<comment type="catalytic activity">
    <reaction evidence="9">
        <text>epoxyqueuosine(34) in tRNA + AH2 = queuosine(34) in tRNA + A + H2O</text>
        <dbReference type="Rhea" id="RHEA:32159"/>
        <dbReference type="Rhea" id="RHEA-COMP:18571"/>
        <dbReference type="Rhea" id="RHEA-COMP:18582"/>
        <dbReference type="ChEBI" id="CHEBI:13193"/>
        <dbReference type="ChEBI" id="CHEBI:15377"/>
        <dbReference type="ChEBI" id="CHEBI:17499"/>
        <dbReference type="ChEBI" id="CHEBI:194431"/>
        <dbReference type="ChEBI" id="CHEBI:194443"/>
        <dbReference type="EC" id="1.17.99.6"/>
    </reaction>
</comment>
<dbReference type="RefSeq" id="WP_072675529.1">
    <property type="nucleotide sequence ID" value="NZ_FRDF01000017.1"/>
</dbReference>
<evidence type="ECO:0000256" key="9">
    <source>
        <dbReference type="HAMAP-Rule" id="MF_00916"/>
    </source>
</evidence>
<feature type="binding site" evidence="9">
    <location>
        <position position="253"/>
    </location>
    <ligand>
        <name>[4Fe-4S] cluster</name>
        <dbReference type="ChEBI" id="CHEBI:49883"/>
        <label>1</label>
    </ligand>
</feature>
<dbReference type="AlphaFoldDB" id="A0A1M7T0F7"/>
<evidence type="ECO:0000256" key="6">
    <source>
        <dbReference type="ARBA" id="ARBA00023002"/>
    </source>
</evidence>
<feature type="binding site" evidence="9">
    <location>
        <position position="219"/>
    </location>
    <ligand>
        <name>[4Fe-4S] cluster</name>
        <dbReference type="ChEBI" id="CHEBI:49883"/>
        <label>2</label>
    </ligand>
</feature>
<keyword evidence="3 9" id="KW-0819">tRNA processing</keyword>
<feature type="binding site" evidence="9">
    <location>
        <position position="63"/>
    </location>
    <ligand>
        <name>cob(II)alamin</name>
        <dbReference type="ChEBI" id="CHEBI:16304"/>
    </ligand>
</feature>
<gene>
    <name evidence="9" type="primary">queG</name>
    <name evidence="11" type="ORF">SAMN02745193_02692</name>
</gene>
<comment type="similarity">
    <text evidence="9">Belongs to the QueG family.</text>
</comment>
<evidence type="ECO:0000313" key="12">
    <source>
        <dbReference type="Proteomes" id="UP000184391"/>
    </source>
</evidence>
<accession>A0A1M7T0F7</accession>
<dbReference type="EMBL" id="FRDF01000017">
    <property type="protein sequence ID" value="SHN64162.1"/>
    <property type="molecule type" value="Genomic_DNA"/>
</dbReference>
<keyword evidence="9" id="KW-0846">Cobalamin</keyword>
<dbReference type="Gene3D" id="3.30.70.20">
    <property type="match status" value="1"/>
</dbReference>
<keyword evidence="4 9" id="KW-0479">Metal-binding</keyword>
<evidence type="ECO:0000256" key="2">
    <source>
        <dbReference type="ARBA" id="ARBA00022490"/>
    </source>
</evidence>
<comment type="pathway">
    <text evidence="9">tRNA modification; tRNA-queuosine biosynthesis.</text>
</comment>
<dbReference type="Proteomes" id="UP000184391">
    <property type="component" value="Unassembled WGS sequence"/>
</dbReference>
<dbReference type="GO" id="GO:0031419">
    <property type="term" value="F:cobalamin binding"/>
    <property type="evidence" value="ECO:0007669"/>
    <property type="project" value="UniProtKB-KW"/>
</dbReference>
<reference evidence="12" key="1">
    <citation type="submission" date="2016-12" db="EMBL/GenBank/DDBJ databases">
        <authorList>
            <person name="Varghese N."/>
            <person name="Submissions S."/>
        </authorList>
    </citation>
    <scope>NUCLEOTIDE SEQUENCE [LARGE SCALE GENOMIC DNA]</scope>
    <source>
        <strain evidence="12">DSM 11032</strain>
    </source>
</reference>
<dbReference type="InterPro" id="IPR013542">
    <property type="entry name" value="QueG_DUF1730"/>
</dbReference>
<feature type="binding site" evidence="9">
    <location>
        <position position="221"/>
    </location>
    <ligand>
        <name>cob(II)alamin</name>
        <dbReference type="ChEBI" id="CHEBI:16304"/>
    </ligand>
</feature>
<feature type="binding site" evidence="9">
    <location>
        <position position="249"/>
    </location>
    <ligand>
        <name>[4Fe-4S] cluster</name>
        <dbReference type="ChEBI" id="CHEBI:49883"/>
        <label>2</label>
    </ligand>
</feature>
<dbReference type="STRING" id="198312.SAMN02745193_02692"/>
<protein>
    <recommendedName>
        <fullName evidence="9">Epoxyqueuosine reductase</fullName>
        <ecNumber evidence="9">1.17.99.6</ecNumber>
    </recommendedName>
    <alternativeName>
        <fullName evidence="9">Queuosine biosynthesis protein QueG</fullName>
    </alternativeName>
</protein>
<dbReference type="GO" id="GO:0005737">
    <property type="term" value="C:cytoplasm"/>
    <property type="evidence" value="ECO:0007669"/>
    <property type="project" value="UniProtKB-SubCell"/>
</dbReference>
<keyword evidence="1 9" id="KW-0004">4Fe-4S</keyword>
<dbReference type="PANTHER" id="PTHR30002">
    <property type="entry name" value="EPOXYQUEUOSINE REDUCTASE"/>
    <property type="match status" value="1"/>
</dbReference>
<feature type="binding site" evidence="9">
    <location>
        <position position="139"/>
    </location>
    <ligand>
        <name>cob(II)alamin</name>
        <dbReference type="ChEBI" id="CHEBI:16304"/>
    </ligand>
</feature>
<feature type="binding site" evidence="9">
    <location>
        <position position="228"/>
    </location>
    <ligand>
        <name>tRNA</name>
        <dbReference type="ChEBI" id="CHEBI:17843"/>
    </ligand>
</feature>
<keyword evidence="8 9" id="KW-0411">Iron-sulfur</keyword>
<dbReference type="EC" id="1.17.99.6" evidence="9"/>
<dbReference type="InterPro" id="IPR017896">
    <property type="entry name" value="4Fe4S_Fe-S-bd"/>
</dbReference>
<keyword evidence="6 9" id="KW-0560">Oxidoreductase</keyword>
<keyword evidence="9" id="KW-0170">Cobalt</keyword>
<keyword evidence="12" id="KW-1185">Reference proteome</keyword>
<comment type="cofactor">
    <cofactor evidence="9">
        <name>[4Fe-4S] cluster</name>
        <dbReference type="ChEBI" id="CHEBI:49883"/>
    </cofactor>
    <text evidence="9">Binds 2 [4Fe-4S] clusters per monomer.</text>
</comment>
<evidence type="ECO:0000256" key="8">
    <source>
        <dbReference type="ARBA" id="ARBA00023014"/>
    </source>
</evidence>
<feature type="binding site" evidence="9">
    <location>
        <position position="246"/>
    </location>
    <ligand>
        <name>[4Fe-4S] cluster</name>
        <dbReference type="ChEBI" id="CHEBI:49883"/>
        <label>2</label>
    </ligand>
</feature>
<dbReference type="GO" id="GO:0052693">
    <property type="term" value="F:epoxyqueuosine reductase activity"/>
    <property type="evidence" value="ECO:0007669"/>
    <property type="project" value="UniProtKB-UniRule"/>
</dbReference>
<evidence type="ECO:0000256" key="7">
    <source>
        <dbReference type="ARBA" id="ARBA00023004"/>
    </source>
</evidence>
<dbReference type="GO" id="GO:0046872">
    <property type="term" value="F:metal ion binding"/>
    <property type="evidence" value="ECO:0007669"/>
    <property type="project" value="UniProtKB-KW"/>
</dbReference>
<feature type="binding site" evidence="9">
    <location>
        <position position="163"/>
    </location>
    <ligand>
        <name>cob(II)alamin</name>
        <dbReference type="ChEBI" id="CHEBI:16304"/>
    </ligand>
</feature>
<dbReference type="PANTHER" id="PTHR30002:SF4">
    <property type="entry name" value="EPOXYQUEUOSINE REDUCTASE"/>
    <property type="match status" value="1"/>
</dbReference>
<feature type="binding site" evidence="9">
    <location>
        <position position="196"/>
    </location>
    <ligand>
        <name>[4Fe-4S] cluster</name>
        <dbReference type="ChEBI" id="CHEBI:49883"/>
        <label>1</label>
    </ligand>
</feature>
<proteinExistence type="inferred from homology"/>
<dbReference type="UniPathway" id="UPA00392"/>
<keyword evidence="7 9" id="KW-0408">Iron</keyword>